<dbReference type="InterPro" id="IPR003439">
    <property type="entry name" value="ABC_transporter-like_ATP-bd"/>
</dbReference>
<dbReference type="Proteomes" id="UP000034054">
    <property type="component" value="Unassembled WGS sequence"/>
</dbReference>
<evidence type="ECO:0000256" key="3">
    <source>
        <dbReference type="ARBA" id="ARBA00022989"/>
    </source>
</evidence>
<dbReference type="PANTHER" id="PTHR24221">
    <property type="entry name" value="ATP-BINDING CASSETTE SUB-FAMILY B"/>
    <property type="match status" value="1"/>
</dbReference>
<accession>A0A0G1XPA9</accession>
<evidence type="ECO:0000256" key="1">
    <source>
        <dbReference type="ARBA" id="ARBA00004651"/>
    </source>
</evidence>
<feature type="transmembrane region" description="Helical" evidence="6">
    <location>
        <begin position="185"/>
        <end position="205"/>
    </location>
</feature>
<dbReference type="InterPro" id="IPR039421">
    <property type="entry name" value="Type_1_exporter"/>
</dbReference>
<feature type="transmembrane region" description="Helical" evidence="6">
    <location>
        <begin position="47"/>
        <end position="65"/>
    </location>
</feature>
<evidence type="ECO:0000256" key="4">
    <source>
        <dbReference type="ARBA" id="ARBA00023136"/>
    </source>
</evidence>
<dbReference type="PANTHER" id="PTHR24221:SF654">
    <property type="entry name" value="ATP-BINDING CASSETTE SUB-FAMILY B MEMBER 6"/>
    <property type="match status" value="1"/>
</dbReference>
<dbReference type="Gene3D" id="1.20.1560.10">
    <property type="entry name" value="ABC transporter type 1, transmembrane domain"/>
    <property type="match status" value="1"/>
</dbReference>
<gene>
    <name evidence="8" type="ORF">UY76_C0019G0010</name>
</gene>
<dbReference type="InterPro" id="IPR027417">
    <property type="entry name" value="P-loop_NTPase"/>
</dbReference>
<organism evidence="8 9">
    <name type="scientific">Candidatus Uhrbacteria bacterium GW2011_GWA2_52_8d</name>
    <dbReference type="NCBI Taxonomy" id="1618979"/>
    <lineage>
        <taxon>Bacteria</taxon>
        <taxon>Candidatus Uhriibacteriota</taxon>
    </lineage>
</organism>
<protein>
    <submittedName>
        <fullName evidence="8">Xenobiotic-transporting ATPase</fullName>
    </submittedName>
</protein>
<dbReference type="GO" id="GO:0034040">
    <property type="term" value="F:ATPase-coupled lipid transmembrane transporter activity"/>
    <property type="evidence" value="ECO:0007669"/>
    <property type="project" value="TreeGrafter"/>
</dbReference>
<dbReference type="EMBL" id="LCRH01000019">
    <property type="protein sequence ID" value="KKW32700.1"/>
    <property type="molecule type" value="Genomic_DNA"/>
</dbReference>
<name>A0A0G1XPA9_9BACT</name>
<dbReference type="GO" id="GO:0005886">
    <property type="term" value="C:plasma membrane"/>
    <property type="evidence" value="ECO:0007669"/>
    <property type="project" value="UniProtKB-SubCell"/>
</dbReference>
<proteinExistence type="predicted"/>
<dbReference type="InterPro" id="IPR036640">
    <property type="entry name" value="ABC1_TM_sf"/>
</dbReference>
<evidence type="ECO:0000256" key="2">
    <source>
        <dbReference type="ARBA" id="ARBA00022692"/>
    </source>
</evidence>
<dbReference type="SUPFAM" id="SSF52540">
    <property type="entry name" value="P-loop containing nucleoside triphosphate hydrolases"/>
    <property type="match status" value="1"/>
</dbReference>
<reference evidence="8 9" key="1">
    <citation type="journal article" date="2015" name="Nature">
        <title>rRNA introns, odd ribosomes, and small enigmatic genomes across a large radiation of phyla.</title>
        <authorList>
            <person name="Brown C.T."/>
            <person name="Hug L.A."/>
            <person name="Thomas B.C."/>
            <person name="Sharon I."/>
            <person name="Castelle C.J."/>
            <person name="Singh A."/>
            <person name="Wilkins M.J."/>
            <person name="Williams K.H."/>
            <person name="Banfield J.F."/>
        </authorList>
    </citation>
    <scope>NUCLEOTIDE SEQUENCE [LARGE SCALE GENOMIC DNA]</scope>
</reference>
<evidence type="ECO:0000259" key="7">
    <source>
        <dbReference type="Pfam" id="PF00005"/>
    </source>
</evidence>
<sequence>MEEQEYSQDNQTSLLGYLKSMGETRDILRWCLCEFVNDTARTFIRRLLIWSVLSRAVSLAYPYLMGLGIDGLYQHNLTFAIFAVVGIALTYVLGSVFEWRAGHFIELTLGENLRTIDHAINKLFFAKNLGLHLQEGGKLTQENMEKGWNRFDMVQKAVLFSGIDSGVTLVLSLLMLSVLSPMCGLIIAATLVGNFVISLSLNRLVTVHMEPVESMFRALTRKRGERWQGVERVITSGRDLEEIEQMNREFTTALEADRKIWLSYIRGTMPRSLLAGFSVTITGLYAGSQVWYGHMDVVDIVPILTWAGMASQQMRFLARVEREVNWCTPSLKSLCHALSLPNQLAQTDQPIVLSDGPVEIAFEGLGHSYDHKRGAENGSAVSVLQELSFRVRPGEKVALIGPSGAGKSTITRLIQRYMDPEHGAIRVNGHDLREVDLRSWRRLVGYIPQTPRVFDGTLRDNLVYSLPPETRSTITESPGRPQWHEALRRRGSARYDRGGGPQASALHDHRRGDLQSGCRESDRRAGGDRSAPCRRGS</sequence>
<dbReference type="Pfam" id="PF00005">
    <property type="entry name" value="ABC_tran"/>
    <property type="match status" value="1"/>
</dbReference>
<dbReference type="GO" id="GO:0016887">
    <property type="term" value="F:ATP hydrolysis activity"/>
    <property type="evidence" value="ECO:0007669"/>
    <property type="project" value="InterPro"/>
</dbReference>
<feature type="region of interest" description="Disordered" evidence="5">
    <location>
        <begin position="490"/>
        <end position="537"/>
    </location>
</feature>
<feature type="transmembrane region" description="Helical" evidence="6">
    <location>
        <begin position="273"/>
        <end position="292"/>
    </location>
</feature>
<comment type="subcellular location">
    <subcellularLocation>
        <location evidence="1">Cell membrane</location>
        <topology evidence="1">Multi-pass membrane protein</topology>
    </subcellularLocation>
</comment>
<comment type="caution">
    <text evidence="8">The sequence shown here is derived from an EMBL/GenBank/DDBJ whole genome shotgun (WGS) entry which is preliminary data.</text>
</comment>
<keyword evidence="4 6" id="KW-0472">Membrane</keyword>
<dbReference type="Gene3D" id="3.40.50.300">
    <property type="entry name" value="P-loop containing nucleotide triphosphate hydrolases"/>
    <property type="match status" value="1"/>
</dbReference>
<evidence type="ECO:0000256" key="5">
    <source>
        <dbReference type="SAM" id="MobiDB-lite"/>
    </source>
</evidence>
<feature type="domain" description="ABC transporter" evidence="7">
    <location>
        <begin position="384"/>
        <end position="473"/>
    </location>
</feature>
<evidence type="ECO:0000313" key="9">
    <source>
        <dbReference type="Proteomes" id="UP000034054"/>
    </source>
</evidence>
<dbReference type="AlphaFoldDB" id="A0A0G1XPA9"/>
<keyword evidence="3 6" id="KW-1133">Transmembrane helix</keyword>
<dbReference type="CDD" id="cd03228">
    <property type="entry name" value="ABCC_MRP_Like"/>
    <property type="match status" value="1"/>
</dbReference>
<evidence type="ECO:0000256" key="6">
    <source>
        <dbReference type="SAM" id="Phobius"/>
    </source>
</evidence>
<feature type="transmembrane region" description="Helical" evidence="6">
    <location>
        <begin position="157"/>
        <end position="179"/>
    </location>
</feature>
<feature type="transmembrane region" description="Helical" evidence="6">
    <location>
        <begin position="77"/>
        <end position="97"/>
    </location>
</feature>
<feature type="compositionally biased region" description="Basic and acidic residues" evidence="5">
    <location>
        <begin position="506"/>
        <end position="527"/>
    </location>
</feature>
<keyword evidence="2 6" id="KW-0812">Transmembrane</keyword>
<evidence type="ECO:0000313" key="8">
    <source>
        <dbReference type="EMBL" id="KKW32700.1"/>
    </source>
</evidence>
<dbReference type="GO" id="GO:0005524">
    <property type="term" value="F:ATP binding"/>
    <property type="evidence" value="ECO:0007669"/>
    <property type="project" value="InterPro"/>
</dbReference>
<dbReference type="SUPFAM" id="SSF90123">
    <property type="entry name" value="ABC transporter transmembrane region"/>
    <property type="match status" value="1"/>
</dbReference>